<accession>A0A4Z2GA92</accession>
<protein>
    <submittedName>
        <fullName evidence="2">Uncharacterized protein</fullName>
    </submittedName>
</protein>
<proteinExistence type="predicted"/>
<dbReference type="EMBL" id="SRLO01000643">
    <property type="protein sequence ID" value="TNN49714.1"/>
    <property type="molecule type" value="Genomic_DNA"/>
</dbReference>
<feature type="compositionally biased region" description="Basic and acidic residues" evidence="1">
    <location>
        <begin position="27"/>
        <end position="47"/>
    </location>
</feature>
<comment type="caution">
    <text evidence="2">The sequence shown here is derived from an EMBL/GenBank/DDBJ whole genome shotgun (WGS) entry which is preliminary data.</text>
</comment>
<gene>
    <name evidence="2" type="ORF">EYF80_040063</name>
</gene>
<dbReference type="AlphaFoldDB" id="A0A4Z2GA92"/>
<organism evidence="2 3">
    <name type="scientific">Liparis tanakae</name>
    <name type="common">Tanaka's snailfish</name>
    <dbReference type="NCBI Taxonomy" id="230148"/>
    <lineage>
        <taxon>Eukaryota</taxon>
        <taxon>Metazoa</taxon>
        <taxon>Chordata</taxon>
        <taxon>Craniata</taxon>
        <taxon>Vertebrata</taxon>
        <taxon>Euteleostomi</taxon>
        <taxon>Actinopterygii</taxon>
        <taxon>Neopterygii</taxon>
        <taxon>Teleostei</taxon>
        <taxon>Neoteleostei</taxon>
        <taxon>Acanthomorphata</taxon>
        <taxon>Eupercaria</taxon>
        <taxon>Perciformes</taxon>
        <taxon>Cottioidei</taxon>
        <taxon>Cottales</taxon>
        <taxon>Liparidae</taxon>
        <taxon>Liparis</taxon>
    </lineage>
</organism>
<feature type="region of interest" description="Disordered" evidence="1">
    <location>
        <begin position="1"/>
        <end position="62"/>
    </location>
</feature>
<reference evidence="2 3" key="1">
    <citation type="submission" date="2019-03" db="EMBL/GenBank/DDBJ databases">
        <title>First draft genome of Liparis tanakae, snailfish: a comprehensive survey of snailfish specific genes.</title>
        <authorList>
            <person name="Kim W."/>
            <person name="Song I."/>
            <person name="Jeong J.-H."/>
            <person name="Kim D."/>
            <person name="Kim S."/>
            <person name="Ryu S."/>
            <person name="Song J.Y."/>
            <person name="Lee S.K."/>
        </authorList>
    </citation>
    <scope>NUCLEOTIDE SEQUENCE [LARGE SCALE GENOMIC DNA]</scope>
    <source>
        <tissue evidence="2">Muscle</tissue>
    </source>
</reference>
<dbReference type="Proteomes" id="UP000314294">
    <property type="component" value="Unassembled WGS sequence"/>
</dbReference>
<evidence type="ECO:0000313" key="3">
    <source>
        <dbReference type="Proteomes" id="UP000314294"/>
    </source>
</evidence>
<keyword evidence="3" id="KW-1185">Reference proteome</keyword>
<evidence type="ECO:0000256" key="1">
    <source>
        <dbReference type="SAM" id="MobiDB-lite"/>
    </source>
</evidence>
<evidence type="ECO:0000313" key="2">
    <source>
        <dbReference type="EMBL" id="TNN49714.1"/>
    </source>
</evidence>
<name>A0A4Z2GA92_9TELE</name>
<sequence length="87" mass="9317">MASFTLGPVVAREPRLGGSPRRRHRDHREGEDTRPGRMAIDDPKQDGEDGSGCCQGEAEGVSTGEMRGVWRAGLNGCVKGYGTQFVG</sequence>